<proteinExistence type="predicted"/>
<evidence type="ECO:0000256" key="4">
    <source>
        <dbReference type="ARBA" id="ARBA00023284"/>
    </source>
</evidence>
<dbReference type="Pfam" id="PF00581">
    <property type="entry name" value="Rhodanese"/>
    <property type="match status" value="1"/>
</dbReference>
<gene>
    <name evidence="8" type="ORF">ACFFVB_00095</name>
</gene>
<keyword evidence="1" id="KW-0813">Transport</keyword>
<evidence type="ECO:0000313" key="8">
    <source>
        <dbReference type="EMBL" id="MFB9051465.1"/>
    </source>
</evidence>
<dbReference type="PROSITE" id="PS50206">
    <property type="entry name" value="RHODANESE_3"/>
    <property type="match status" value="1"/>
</dbReference>
<dbReference type="PRINTS" id="PR00421">
    <property type="entry name" value="THIOREDOXIN"/>
</dbReference>
<dbReference type="RefSeq" id="WP_382379911.1">
    <property type="nucleotide sequence ID" value="NZ_JBHMEZ010000001.1"/>
</dbReference>
<comment type="caution">
    <text evidence="8">The sequence shown here is derived from an EMBL/GenBank/DDBJ whole genome shotgun (WGS) entry which is preliminary data.</text>
</comment>
<evidence type="ECO:0000259" key="7">
    <source>
        <dbReference type="PROSITE" id="PS51352"/>
    </source>
</evidence>
<organism evidence="8 9">
    <name type="scientific">Formosa undariae</name>
    <dbReference type="NCBI Taxonomy" id="1325436"/>
    <lineage>
        <taxon>Bacteria</taxon>
        <taxon>Pseudomonadati</taxon>
        <taxon>Bacteroidota</taxon>
        <taxon>Flavobacteriia</taxon>
        <taxon>Flavobacteriales</taxon>
        <taxon>Flavobacteriaceae</taxon>
        <taxon>Formosa</taxon>
    </lineage>
</organism>
<dbReference type="Pfam" id="PF00085">
    <property type="entry name" value="Thioredoxin"/>
    <property type="match status" value="1"/>
</dbReference>
<evidence type="ECO:0000256" key="5">
    <source>
        <dbReference type="SAM" id="SignalP"/>
    </source>
</evidence>
<dbReference type="PANTHER" id="PTHR45663">
    <property type="entry name" value="GEO12009P1"/>
    <property type="match status" value="1"/>
</dbReference>
<dbReference type="Proteomes" id="UP001589605">
    <property type="component" value="Unassembled WGS sequence"/>
</dbReference>
<dbReference type="InterPro" id="IPR013766">
    <property type="entry name" value="Thioredoxin_domain"/>
</dbReference>
<reference evidence="8 9" key="1">
    <citation type="submission" date="2024-09" db="EMBL/GenBank/DDBJ databases">
        <authorList>
            <person name="Sun Q."/>
            <person name="Mori K."/>
        </authorList>
    </citation>
    <scope>NUCLEOTIDE SEQUENCE [LARGE SCALE GENOMIC DNA]</scope>
    <source>
        <strain evidence="8 9">CECT 8286</strain>
    </source>
</reference>
<dbReference type="InterPro" id="IPR001763">
    <property type="entry name" value="Rhodanese-like_dom"/>
</dbReference>
<evidence type="ECO:0000256" key="2">
    <source>
        <dbReference type="ARBA" id="ARBA00022982"/>
    </source>
</evidence>
<dbReference type="SMART" id="SM00450">
    <property type="entry name" value="RHOD"/>
    <property type="match status" value="1"/>
</dbReference>
<keyword evidence="9" id="KW-1185">Reference proteome</keyword>
<dbReference type="InterPro" id="IPR036249">
    <property type="entry name" value="Thioredoxin-like_sf"/>
</dbReference>
<feature type="chain" id="PRO_5045179290" evidence="5">
    <location>
        <begin position="23"/>
        <end position="234"/>
    </location>
</feature>
<dbReference type="Gene3D" id="3.40.250.10">
    <property type="entry name" value="Rhodanese-like domain"/>
    <property type="match status" value="1"/>
</dbReference>
<name>A0ABV5EWB4_9FLAO</name>
<dbReference type="EMBL" id="JBHMEZ010000001">
    <property type="protein sequence ID" value="MFB9051465.1"/>
    <property type="molecule type" value="Genomic_DNA"/>
</dbReference>
<evidence type="ECO:0000256" key="1">
    <source>
        <dbReference type="ARBA" id="ARBA00022448"/>
    </source>
</evidence>
<keyword evidence="5" id="KW-0732">Signal</keyword>
<dbReference type="PROSITE" id="PS00194">
    <property type="entry name" value="THIOREDOXIN_1"/>
    <property type="match status" value="1"/>
</dbReference>
<accession>A0ABV5EWB4</accession>
<dbReference type="Gene3D" id="3.40.30.10">
    <property type="entry name" value="Glutaredoxin"/>
    <property type="match status" value="1"/>
</dbReference>
<keyword evidence="2" id="KW-0249">Electron transport</keyword>
<feature type="domain" description="Thioredoxin" evidence="7">
    <location>
        <begin position="94"/>
        <end position="234"/>
    </location>
</feature>
<dbReference type="CDD" id="cd02947">
    <property type="entry name" value="TRX_family"/>
    <property type="match status" value="1"/>
</dbReference>
<evidence type="ECO:0000259" key="6">
    <source>
        <dbReference type="PROSITE" id="PS50206"/>
    </source>
</evidence>
<protein>
    <submittedName>
        <fullName evidence="8">Thioredoxin domain-containing protein</fullName>
    </submittedName>
</protein>
<dbReference type="PANTHER" id="PTHR45663:SF11">
    <property type="entry name" value="GEO12009P1"/>
    <property type="match status" value="1"/>
</dbReference>
<feature type="signal peptide" evidence="5">
    <location>
        <begin position="1"/>
        <end position="22"/>
    </location>
</feature>
<keyword evidence="3" id="KW-1015">Disulfide bond</keyword>
<dbReference type="CDD" id="cd00158">
    <property type="entry name" value="RHOD"/>
    <property type="match status" value="1"/>
</dbReference>
<evidence type="ECO:0000256" key="3">
    <source>
        <dbReference type="ARBA" id="ARBA00023157"/>
    </source>
</evidence>
<dbReference type="SUPFAM" id="SSF52833">
    <property type="entry name" value="Thioredoxin-like"/>
    <property type="match status" value="1"/>
</dbReference>
<evidence type="ECO:0000313" key="9">
    <source>
        <dbReference type="Proteomes" id="UP001589605"/>
    </source>
</evidence>
<dbReference type="InterPro" id="IPR036873">
    <property type="entry name" value="Rhodanese-like_dom_sf"/>
</dbReference>
<dbReference type="PROSITE" id="PS51352">
    <property type="entry name" value="THIOREDOXIN_2"/>
    <property type="match status" value="1"/>
</dbReference>
<dbReference type="InterPro" id="IPR017937">
    <property type="entry name" value="Thioredoxin_CS"/>
</dbReference>
<dbReference type="SUPFAM" id="SSF52821">
    <property type="entry name" value="Rhodanese/Cell cycle control phosphatase"/>
    <property type="match status" value="1"/>
</dbReference>
<sequence>MKTQLKYILILTIILSANLVVSQDSNTTFTVSQFANVMSEQPELVVIDVRTPEEFAGGHIEGAINYNWKSENFGSQIANLDKSKEVLVYCLSGARSGKAAAAMRLEGFTKIYEMQGGLMKWRSGNWPEIVSKVADPGMSLEDFQALLNSDKLILVDFYADWCAPCKKMEPYLNEISNDMESTVEVVRIDADKNRALCKALGVDALPVLHVYKNKEQIWNHTGFIDKEGVVQQLQ</sequence>
<feature type="domain" description="Rhodanese" evidence="6">
    <location>
        <begin position="40"/>
        <end position="130"/>
    </location>
</feature>
<keyword evidence="4" id="KW-0676">Redox-active center</keyword>